<evidence type="ECO:0000313" key="1">
    <source>
        <dbReference type="EMBL" id="BAE22668.1"/>
    </source>
</evidence>
<reference evidence="1" key="1">
    <citation type="journal article" date="1999" name="Methods Enzymol.">
        <title>High-efficiency full-length cDNA cloning.</title>
        <authorList>
            <person name="Carninci P."/>
            <person name="Hayashizaki Y."/>
        </authorList>
    </citation>
    <scope>NUCLEOTIDE SEQUENCE</scope>
    <source>
        <strain evidence="1">C57BL/6J</strain>
        <tissue evidence="1">In vitro fertilized eggs</tissue>
    </source>
</reference>
<accession>Q3UX95</accession>
<dbReference type="EMBL" id="AK135804">
    <property type="protein sequence ID" value="BAE22668.1"/>
    <property type="molecule type" value="mRNA"/>
</dbReference>
<evidence type="ECO:0000313" key="2">
    <source>
        <dbReference type="MGI" id="MGI:3642029"/>
    </source>
</evidence>
<reference evidence="1" key="3">
    <citation type="journal article" date="2000" name="Genome Res.">
        <title>RIKEN integrated sequence analysis (RISA) system--384-format sequencing pipeline with 384 multicapillary sequencer.</title>
        <authorList>
            <person name="Shibata K."/>
            <person name="Itoh M."/>
            <person name="Aizawa K."/>
            <person name="Nagaoka S."/>
            <person name="Sasaki N."/>
            <person name="Carninci P."/>
            <person name="Konno H."/>
            <person name="Akiyama J."/>
            <person name="Nishi K."/>
            <person name="Kitsunai T."/>
            <person name="Tashiro H."/>
            <person name="Itoh M."/>
            <person name="Sumi N."/>
            <person name="Ishii Y."/>
            <person name="Nakamura S."/>
            <person name="Hazama M."/>
            <person name="Nishine T."/>
            <person name="Harada A."/>
            <person name="Yamamoto R."/>
            <person name="Matsumoto H."/>
            <person name="Sakaguchi S."/>
            <person name="Ikegami T."/>
            <person name="Kashiwagi K."/>
            <person name="Fujiwake S."/>
            <person name="Inoue K."/>
            <person name="Togawa Y."/>
            <person name="Izawa M."/>
            <person name="Ohara E."/>
            <person name="Watahiki M."/>
            <person name="Yoneda Y."/>
            <person name="Ishikawa T."/>
            <person name="Ozawa K."/>
            <person name="Tanaka T."/>
            <person name="Matsuura S."/>
            <person name="Kawai J."/>
            <person name="Okazaki Y."/>
            <person name="Muramatsu M."/>
            <person name="Inoue Y."/>
            <person name="Kira A."/>
            <person name="Hayashizaki Y."/>
        </authorList>
    </citation>
    <scope>NUCLEOTIDE SEQUENCE</scope>
    <source>
        <strain evidence="1">C57BL/6J</strain>
        <tissue evidence="1">In vitro fertilized eggs</tissue>
    </source>
</reference>
<name>Q3UX95_MOUSE</name>
<reference evidence="1" key="4">
    <citation type="journal article" date="2001" name="Nature">
        <title>Functional annotation of a full-length mouse cDNA collection.</title>
        <authorList>
            <consortium name="The RIKEN Genome Exploration Research Group Phase II Team and the FANTOM Consortium"/>
        </authorList>
    </citation>
    <scope>NUCLEOTIDE SEQUENCE</scope>
    <source>
        <strain evidence="1">C57BL/6J</strain>
        <tissue evidence="1">In vitro fertilized eggs</tissue>
    </source>
</reference>
<reference evidence="1" key="2">
    <citation type="journal article" date="2000" name="Genome Res.">
        <title>Normalization and subtraction of cap-trapper-selected cDNAs to prepare full-length cDNA libraries for rapid discovery of new genes.</title>
        <authorList>
            <person name="Carninci P."/>
            <person name="Shibata Y."/>
            <person name="Hayatsu N."/>
            <person name="Sugahara Y."/>
            <person name="Shibata K."/>
            <person name="Itoh M."/>
            <person name="Konno H."/>
            <person name="Okazaki Y."/>
            <person name="Muramatsu M."/>
            <person name="Hayashizaki Y."/>
        </authorList>
    </citation>
    <scope>NUCLEOTIDE SEQUENCE</scope>
    <source>
        <strain evidence="1">C57BL/6J</strain>
        <tissue evidence="1">In vitro fertilized eggs</tissue>
    </source>
</reference>
<gene>
    <name evidence="2" type="primary">Gm10839</name>
</gene>
<reference evidence="1" key="6">
    <citation type="submission" date="2004-03" db="EMBL/GenBank/DDBJ databases">
        <authorList>
            <person name="Arakawa T."/>
            <person name="Carninci P."/>
            <person name="Fukuda S."/>
            <person name="Hashizume W."/>
            <person name="Hayashida K."/>
            <person name="Hori F."/>
            <person name="Iida J."/>
            <person name="Imamura K."/>
            <person name="Imotani K."/>
            <person name="Itoh M."/>
            <person name="Kanagawa S."/>
            <person name="Kawai J."/>
            <person name="Kojima M."/>
            <person name="Konno H."/>
            <person name="Murata M."/>
            <person name="Nakamura M."/>
            <person name="Ninomiya N."/>
            <person name="Nishiyori H."/>
            <person name="Nomura K."/>
            <person name="Ohno M."/>
            <person name="Sakazume N."/>
            <person name="Sano H."/>
            <person name="Sasaki D."/>
            <person name="Shibata K."/>
            <person name="Shiraki T."/>
            <person name="Tagami M."/>
            <person name="Tagami Y."/>
            <person name="Waki K."/>
            <person name="Watahiki A."/>
            <person name="Muramatsu M."/>
            <person name="Hayashizaki Y."/>
        </authorList>
    </citation>
    <scope>NUCLEOTIDE SEQUENCE</scope>
    <source>
        <strain evidence="1">C57BL/6J</strain>
        <tissue evidence="1">In vitro fertilized eggs</tissue>
    </source>
</reference>
<organism evidence="1">
    <name type="scientific">Mus musculus</name>
    <name type="common">Mouse</name>
    <dbReference type="NCBI Taxonomy" id="10090"/>
    <lineage>
        <taxon>Eukaryota</taxon>
        <taxon>Metazoa</taxon>
        <taxon>Chordata</taxon>
        <taxon>Craniata</taxon>
        <taxon>Vertebrata</taxon>
        <taxon>Euteleostomi</taxon>
        <taxon>Mammalia</taxon>
        <taxon>Eutheria</taxon>
        <taxon>Euarchontoglires</taxon>
        <taxon>Glires</taxon>
        <taxon>Rodentia</taxon>
        <taxon>Myomorpha</taxon>
        <taxon>Muroidea</taxon>
        <taxon>Muridae</taxon>
        <taxon>Murinae</taxon>
        <taxon>Mus</taxon>
        <taxon>Mus</taxon>
    </lineage>
</organism>
<dbReference type="AGR" id="MGI:3642029"/>
<proteinExistence type="evidence at transcript level"/>
<dbReference type="AlphaFoldDB" id="Q3UX95"/>
<reference evidence="1" key="7">
    <citation type="journal article" date="2005" name="Science">
        <title>The Transcriptional Landscape of the Mammalian Genome.</title>
        <authorList>
            <consortium name="The FANTOM Consortium"/>
            <consortium name="Riken Genome Exploration Research Group and Genome Science Group (Genome Network Project Core Group)"/>
        </authorList>
    </citation>
    <scope>NUCLEOTIDE SEQUENCE</scope>
    <source>
        <strain evidence="1">C57BL/6J</strain>
        <tissue evidence="1">In vitro fertilized eggs</tissue>
    </source>
</reference>
<dbReference type="MGI" id="MGI:3642029">
    <property type="gene designation" value="Gm10839"/>
</dbReference>
<reference evidence="1" key="8">
    <citation type="journal article" date="2005" name="Science">
        <title>Antisense Transcription in the Mammalian Transcriptome.</title>
        <authorList>
            <consortium name="RIKEN Genome Exploration Research Group and Genome Science Group (Genome Network Project Core Group) and the FANTOM Consortium"/>
        </authorList>
    </citation>
    <scope>NUCLEOTIDE SEQUENCE</scope>
    <source>
        <strain evidence="1">C57BL/6J</strain>
        <tissue evidence="1">In vitro fertilized eggs</tissue>
    </source>
</reference>
<sequence>MSKTAGVRADHRASFPAPESELAVFSVVFGLYTLTGKDVQGCSLRPEFLATALLDVHSYIITILLRSGIVCLVETTPGPQQSWRENVPRKRVNCPNNMAILYRHEWQMVFMWSQFI</sequence>
<reference evidence="1" key="5">
    <citation type="journal article" date="2002" name="Nature">
        <title>Analysis of the mouse transcriptome based on functional annotation of 60,770 full-length cDNAs.</title>
        <authorList>
            <consortium name="The FANTOM Consortium and the RIKEN Genome Exploration Research Group Phase I and II Team"/>
        </authorList>
    </citation>
    <scope>NUCLEOTIDE SEQUENCE</scope>
    <source>
        <strain evidence="1">C57BL/6J</strain>
        <tissue evidence="1">In vitro fertilized eggs</tissue>
    </source>
</reference>
<protein>
    <submittedName>
        <fullName evidence="1">Uncharacterized protein</fullName>
    </submittedName>
</protein>